<dbReference type="Proteomes" id="UP000032180">
    <property type="component" value="Chromosome 2"/>
</dbReference>
<reference evidence="1 2" key="1">
    <citation type="submission" date="2012-08" db="EMBL/GenBank/DDBJ databases">
        <title>Oryza genome evolution.</title>
        <authorList>
            <person name="Wing R.A."/>
        </authorList>
    </citation>
    <scope>NUCLEOTIDE SEQUENCE</scope>
</reference>
<dbReference type="AlphaFoldDB" id="A0A0D9VGK1"/>
<proteinExistence type="predicted"/>
<name>A0A0D9VGK1_9ORYZ</name>
<accession>A0A0D9VGK1</accession>
<sequence length="95" mass="10825">MAAGEFLNRARREEARRRLIRLPSSTSRDRRRRVFILSRARLEATGLLPPSSTQEIVSALSPSDLTERSNTGRREVLYELENKFPIAFNGLIVAN</sequence>
<evidence type="ECO:0000313" key="2">
    <source>
        <dbReference type="Proteomes" id="UP000032180"/>
    </source>
</evidence>
<reference evidence="1" key="3">
    <citation type="submission" date="2015-04" db="UniProtKB">
        <authorList>
            <consortium name="EnsemblPlants"/>
        </authorList>
    </citation>
    <scope>IDENTIFICATION</scope>
</reference>
<reference evidence="2" key="2">
    <citation type="submission" date="2013-12" db="EMBL/GenBank/DDBJ databases">
        <authorList>
            <person name="Yu Y."/>
            <person name="Lee S."/>
            <person name="de Baynast K."/>
            <person name="Wissotski M."/>
            <person name="Liu L."/>
            <person name="Talag J."/>
            <person name="Goicoechea J."/>
            <person name="Angelova A."/>
            <person name="Jetty R."/>
            <person name="Kudrna D."/>
            <person name="Golser W."/>
            <person name="Rivera L."/>
            <person name="Zhang J."/>
            <person name="Wing R."/>
        </authorList>
    </citation>
    <scope>NUCLEOTIDE SEQUENCE</scope>
</reference>
<dbReference type="HOGENOM" id="CLU_2402843_0_0_1"/>
<evidence type="ECO:0000313" key="1">
    <source>
        <dbReference type="EnsemblPlants" id="LPERR02G15060.1"/>
    </source>
</evidence>
<dbReference type="Gramene" id="LPERR02G15060.1">
    <property type="protein sequence ID" value="LPERR02G15060.1"/>
    <property type="gene ID" value="LPERR02G15060"/>
</dbReference>
<protein>
    <submittedName>
        <fullName evidence="1">Uncharacterized protein</fullName>
    </submittedName>
</protein>
<organism evidence="1 2">
    <name type="scientific">Leersia perrieri</name>
    <dbReference type="NCBI Taxonomy" id="77586"/>
    <lineage>
        <taxon>Eukaryota</taxon>
        <taxon>Viridiplantae</taxon>
        <taxon>Streptophyta</taxon>
        <taxon>Embryophyta</taxon>
        <taxon>Tracheophyta</taxon>
        <taxon>Spermatophyta</taxon>
        <taxon>Magnoliopsida</taxon>
        <taxon>Liliopsida</taxon>
        <taxon>Poales</taxon>
        <taxon>Poaceae</taxon>
        <taxon>BOP clade</taxon>
        <taxon>Oryzoideae</taxon>
        <taxon>Oryzeae</taxon>
        <taxon>Oryzinae</taxon>
        <taxon>Leersia</taxon>
    </lineage>
</organism>
<dbReference type="EnsemblPlants" id="LPERR02G15060.1">
    <property type="protein sequence ID" value="LPERR02G15060.1"/>
    <property type="gene ID" value="LPERR02G15060"/>
</dbReference>
<keyword evidence="2" id="KW-1185">Reference proteome</keyword>